<dbReference type="RefSeq" id="WP_072715426.1">
    <property type="nucleotide sequence ID" value="NZ_FRAU01000004.1"/>
</dbReference>
<dbReference type="Proteomes" id="UP000185812">
    <property type="component" value="Unassembled WGS sequence"/>
</dbReference>
<evidence type="ECO:0000313" key="2">
    <source>
        <dbReference type="EMBL" id="SHK61822.1"/>
    </source>
</evidence>
<evidence type="ECO:0000256" key="1">
    <source>
        <dbReference type="SAM" id="Phobius"/>
    </source>
</evidence>
<dbReference type="AlphaFoldDB" id="A0A1M6TXR4"/>
<reference evidence="3" key="1">
    <citation type="submission" date="2016-11" db="EMBL/GenBank/DDBJ databases">
        <authorList>
            <person name="Varghese N."/>
            <person name="Submissions S."/>
        </authorList>
    </citation>
    <scope>NUCLEOTIDE SEQUENCE [LARGE SCALE GENOMIC DNA]</scope>
    <source>
        <strain evidence="3">DSM 22212</strain>
    </source>
</reference>
<name>A0A1M6TXR4_9BACT</name>
<dbReference type="EMBL" id="FRAU01000004">
    <property type="protein sequence ID" value="SHK61822.1"/>
    <property type="molecule type" value="Genomic_DNA"/>
</dbReference>
<dbReference type="OrthoDB" id="9889453at2"/>
<proteinExistence type="predicted"/>
<accession>A0A1M6TXR4</accession>
<feature type="transmembrane region" description="Helical" evidence="1">
    <location>
        <begin position="12"/>
        <end position="37"/>
    </location>
</feature>
<keyword evidence="1" id="KW-0812">Transmembrane</keyword>
<keyword evidence="1" id="KW-1133">Transmembrane helix</keyword>
<sequence>MIGFGQLLRNWVVYTLVFLICGGIGAGLTNLLFEWIVGREFDPVLYAIIFGGTGWIGYRQAESGARMTSS</sequence>
<feature type="transmembrane region" description="Helical" evidence="1">
    <location>
        <begin position="43"/>
        <end position="61"/>
    </location>
</feature>
<keyword evidence="3" id="KW-1185">Reference proteome</keyword>
<gene>
    <name evidence="2" type="ORF">SAMN04488087_1583</name>
</gene>
<keyword evidence="1" id="KW-0472">Membrane</keyword>
<evidence type="ECO:0000313" key="3">
    <source>
        <dbReference type="Proteomes" id="UP000185812"/>
    </source>
</evidence>
<organism evidence="2 3">
    <name type="scientific">Rhodothermus profundi</name>
    <dbReference type="NCBI Taxonomy" id="633813"/>
    <lineage>
        <taxon>Bacteria</taxon>
        <taxon>Pseudomonadati</taxon>
        <taxon>Rhodothermota</taxon>
        <taxon>Rhodothermia</taxon>
        <taxon>Rhodothermales</taxon>
        <taxon>Rhodothermaceae</taxon>
        <taxon>Rhodothermus</taxon>
    </lineage>
</organism>
<dbReference type="STRING" id="633813.SAMN04488087_1583"/>
<protein>
    <submittedName>
        <fullName evidence="2">Uncharacterized protein</fullName>
    </submittedName>
</protein>